<evidence type="ECO:0000313" key="2">
    <source>
        <dbReference type="EMBL" id="WCT10481.1"/>
    </source>
</evidence>
<evidence type="ECO:0000313" key="3">
    <source>
        <dbReference type="Proteomes" id="UP001216139"/>
    </source>
</evidence>
<reference evidence="2 3" key="1">
    <citation type="submission" date="2023-02" db="EMBL/GenBank/DDBJ databases">
        <title>Genome sequence of Mucilaginibacter jinjuensis strain KACC 16571.</title>
        <authorList>
            <person name="Kim S."/>
            <person name="Heo J."/>
            <person name="Kwon S.-W."/>
        </authorList>
    </citation>
    <scope>NUCLEOTIDE SEQUENCE [LARGE SCALE GENOMIC DNA]</scope>
    <source>
        <strain evidence="2 3">KACC 16571</strain>
    </source>
</reference>
<gene>
    <name evidence="2" type="ORF">PQO05_17225</name>
</gene>
<organism evidence="2 3">
    <name type="scientific">Mucilaginibacter jinjuensis</name>
    <dbReference type="NCBI Taxonomy" id="1176721"/>
    <lineage>
        <taxon>Bacteria</taxon>
        <taxon>Pseudomonadati</taxon>
        <taxon>Bacteroidota</taxon>
        <taxon>Sphingobacteriia</taxon>
        <taxon>Sphingobacteriales</taxon>
        <taxon>Sphingobacteriaceae</taxon>
        <taxon>Mucilaginibacter</taxon>
    </lineage>
</organism>
<feature type="region of interest" description="Disordered" evidence="1">
    <location>
        <begin position="1"/>
        <end position="33"/>
    </location>
</feature>
<dbReference type="EMBL" id="CP117167">
    <property type="protein sequence ID" value="WCT10481.1"/>
    <property type="molecule type" value="Genomic_DNA"/>
</dbReference>
<sequence length="351" mass="39426">MADQPNPTTTTKPALATTTAEALPVTKETEKAPVLKAKPEDPYKPINIKVIHYLKAKESGTGYEKAKDTENFKGVVISFDMPTDANNSIEYEFQHFNKALFTNNQLKTFSLIELKGNDPKNEEFLIEKGDNDLLYYFLDTGGLKITVSKCTKNYLIQARRKKADGTFSDWGTELHTEFMINGKGQIFGGDVDVTYSTRKQSVGMTESKSFKIKYASIRKSEMGKNLPAQIFEDKPESTLMGVTVEVSKLNYNLRNKNFQLAVSLKTNDIDLSTDDKKLEYCNDVLGNEQKSDITERKKDYPKLTSDDNMKKALETAKKVQETGLELFPGVVIKEINFAVEITDETPTLSIA</sequence>
<name>A0ABY7T2D2_9SPHI</name>
<dbReference type="Proteomes" id="UP001216139">
    <property type="component" value="Chromosome"/>
</dbReference>
<keyword evidence="3" id="KW-1185">Reference proteome</keyword>
<feature type="compositionally biased region" description="Low complexity" evidence="1">
    <location>
        <begin position="1"/>
        <end position="26"/>
    </location>
</feature>
<protein>
    <submittedName>
        <fullName evidence="2">Uncharacterized protein</fullName>
    </submittedName>
</protein>
<proteinExistence type="predicted"/>
<dbReference type="RefSeq" id="WP_273628669.1">
    <property type="nucleotide sequence ID" value="NZ_CP117167.1"/>
</dbReference>
<accession>A0ABY7T2D2</accession>
<evidence type="ECO:0000256" key="1">
    <source>
        <dbReference type="SAM" id="MobiDB-lite"/>
    </source>
</evidence>